<comment type="similarity">
    <text evidence="4 13">Belongs to the glycosyl hydrolase 56 family.</text>
</comment>
<keyword evidence="5" id="KW-0964">Secreted</keyword>
<evidence type="ECO:0000256" key="8">
    <source>
        <dbReference type="ARBA" id="ARBA00022801"/>
    </source>
</evidence>
<organism evidence="14 15">
    <name type="scientific">Orycteropus afer afer</name>
    <dbReference type="NCBI Taxonomy" id="1230840"/>
    <lineage>
        <taxon>Eukaryota</taxon>
        <taxon>Metazoa</taxon>
        <taxon>Chordata</taxon>
        <taxon>Craniata</taxon>
        <taxon>Vertebrata</taxon>
        <taxon>Euteleostomi</taxon>
        <taxon>Mammalia</taxon>
        <taxon>Eutheria</taxon>
        <taxon>Afrotheria</taxon>
        <taxon>Tubulidentata</taxon>
        <taxon>Orycteropodidae</taxon>
        <taxon>Orycteropus</taxon>
    </lineage>
</organism>
<evidence type="ECO:0000256" key="13">
    <source>
        <dbReference type="RuleBase" id="RU610713"/>
    </source>
</evidence>
<reference evidence="15" key="1">
    <citation type="submission" date="2025-08" db="UniProtKB">
        <authorList>
            <consortium name="RefSeq"/>
        </authorList>
    </citation>
    <scope>IDENTIFICATION</scope>
</reference>
<evidence type="ECO:0000256" key="6">
    <source>
        <dbReference type="ARBA" id="ARBA00022536"/>
    </source>
</evidence>
<evidence type="ECO:0000256" key="9">
    <source>
        <dbReference type="ARBA" id="ARBA00023157"/>
    </source>
</evidence>
<dbReference type="GO" id="GO:0004415">
    <property type="term" value="F:hyalurononglucosaminidase activity"/>
    <property type="evidence" value="ECO:0007669"/>
    <property type="project" value="UniProtKB-UniRule"/>
</dbReference>
<keyword evidence="8 13" id="KW-0378">Hydrolase</keyword>
<gene>
    <name evidence="15" type="primary">HYAL1</name>
</gene>
<evidence type="ECO:0000256" key="7">
    <source>
        <dbReference type="ARBA" id="ARBA00022729"/>
    </source>
</evidence>
<dbReference type="Pfam" id="PF01630">
    <property type="entry name" value="Glyco_hydro_56"/>
    <property type="match status" value="1"/>
</dbReference>
<evidence type="ECO:0000256" key="4">
    <source>
        <dbReference type="ARBA" id="ARBA00008871"/>
    </source>
</evidence>
<dbReference type="OrthoDB" id="5796153at2759"/>
<dbReference type="GO" id="GO:0031410">
    <property type="term" value="C:cytoplasmic vesicle"/>
    <property type="evidence" value="ECO:0007669"/>
    <property type="project" value="TreeGrafter"/>
</dbReference>
<evidence type="ECO:0000256" key="3">
    <source>
        <dbReference type="ARBA" id="ARBA00004613"/>
    </source>
</evidence>
<dbReference type="PANTHER" id="PTHR11769">
    <property type="entry name" value="HYALURONIDASE"/>
    <property type="match status" value="1"/>
</dbReference>
<keyword evidence="7" id="KW-0732">Signal</keyword>
<keyword evidence="10" id="KW-0325">Glycoprotein</keyword>
<evidence type="ECO:0000313" key="14">
    <source>
        <dbReference type="Proteomes" id="UP000694850"/>
    </source>
</evidence>
<keyword evidence="12 13" id="KW-0326">Glycosidase</keyword>
<dbReference type="GO" id="GO:0030214">
    <property type="term" value="P:hyaluronan catabolic process"/>
    <property type="evidence" value="ECO:0007669"/>
    <property type="project" value="TreeGrafter"/>
</dbReference>
<dbReference type="Proteomes" id="UP000694850">
    <property type="component" value="Unplaced"/>
</dbReference>
<keyword evidence="6" id="KW-0245">EGF-like domain</keyword>
<dbReference type="AlphaFoldDB" id="A0A8B7AQH9"/>
<dbReference type="InterPro" id="IPR018155">
    <property type="entry name" value="Hyaluronidase"/>
</dbReference>
<evidence type="ECO:0000256" key="10">
    <source>
        <dbReference type="ARBA" id="ARBA00023180"/>
    </source>
</evidence>
<dbReference type="CTD" id="3373"/>
<evidence type="ECO:0000256" key="5">
    <source>
        <dbReference type="ARBA" id="ARBA00022525"/>
    </source>
</evidence>
<comment type="subcellular location">
    <subcellularLocation>
        <location evidence="2">Lysosome</location>
    </subcellularLocation>
    <subcellularLocation>
        <location evidence="3">Secreted</location>
    </subcellularLocation>
</comment>
<dbReference type="RefSeq" id="XP_007950270.2">
    <property type="nucleotide sequence ID" value="XM_007952079.2"/>
</dbReference>
<name>A0A8B7AQH9_ORYAF</name>
<protein>
    <recommendedName>
        <fullName evidence="13">Hyaluronidase</fullName>
        <ecNumber evidence="13">3.2.1.35</ecNumber>
    </recommendedName>
</protein>
<dbReference type="InterPro" id="IPR013785">
    <property type="entry name" value="Aldolase_TIM"/>
</dbReference>
<dbReference type="EC" id="3.2.1.35" evidence="13"/>
<dbReference type="FunFam" id="3.20.20.70:FF:000065">
    <property type="entry name" value="Hyaluronidase"/>
    <property type="match status" value="1"/>
</dbReference>
<dbReference type="GeneID" id="103206581"/>
<dbReference type="GO" id="GO:0005764">
    <property type="term" value="C:lysosome"/>
    <property type="evidence" value="ECO:0007669"/>
    <property type="project" value="UniProtKB-SubCell"/>
</dbReference>
<accession>A0A8B7AQH9</accession>
<dbReference type="SUPFAM" id="SSF51445">
    <property type="entry name" value="(Trans)glycosidases"/>
    <property type="match status" value="1"/>
</dbReference>
<sequence>MRSFSPEVPIDTPRAMAAPLLPFCALFLTFLGMAQGSRGPLVPNQPFFTVWNANTQWCLERHGVDVDVSVFDVVVNPGQTFRGPDMTIFYSSQLGTYPYYTPTGEPVFGGLPQNASLDTHLARAHQDILDAMPAPDFSGLAVIDWEAWRPRWAFNWDAKDIYRKRSRELVQAQHPDWPFPWVEAAAQVQFQKAAQTWMAGTLQLGQALRPRGLWGFYGFPDCYNYDFLTPNYTGKCPPGVCAQNDQLGWLWGQSHVLYPSIYLPKALEGTGKAQMYVRHRVGEAFRVAKGAGDTDLPVLPYAQIFYDMTNRFLPLDELEHSLGESAAQGAAGVVLWVSWENTRTKESCQGIKEYVDATLGPFILNVTSAALLCSQALCSGHGRCVRRPSHPEALLILNPASFSIQLTPSGGPLTLWGALSLEDKAQMTKEFKCHCYRGWWGAWCEQQGINTRYLAPGQDPAELVVNREPRWLQCILWTAEGQSGRTEESEPERDPEPCRPKTRSIQEAGANMSGRILGASSLLIKECEAAAQKVGAGPDIMGGAAVESMLNESVMNWEELERGHELCAPNREG</sequence>
<dbReference type="PRINTS" id="PR00846">
    <property type="entry name" value="GLHYDRLASE56"/>
</dbReference>
<dbReference type="PANTHER" id="PTHR11769:SF23">
    <property type="entry name" value="HYALURONIDASE-1"/>
    <property type="match status" value="1"/>
</dbReference>
<keyword evidence="11" id="KW-0458">Lysosome</keyword>
<dbReference type="Gene3D" id="3.20.20.70">
    <property type="entry name" value="Aldolase class I"/>
    <property type="match status" value="1"/>
</dbReference>
<evidence type="ECO:0000256" key="1">
    <source>
        <dbReference type="ARBA" id="ARBA00000251"/>
    </source>
</evidence>
<evidence type="ECO:0000256" key="11">
    <source>
        <dbReference type="ARBA" id="ARBA00023228"/>
    </source>
</evidence>
<dbReference type="GO" id="GO:0005975">
    <property type="term" value="P:carbohydrate metabolic process"/>
    <property type="evidence" value="ECO:0007669"/>
    <property type="project" value="InterPro"/>
</dbReference>
<keyword evidence="14" id="KW-1185">Reference proteome</keyword>
<evidence type="ECO:0000256" key="2">
    <source>
        <dbReference type="ARBA" id="ARBA00004371"/>
    </source>
</evidence>
<evidence type="ECO:0000256" key="12">
    <source>
        <dbReference type="ARBA" id="ARBA00023295"/>
    </source>
</evidence>
<keyword evidence="9" id="KW-1015">Disulfide bond</keyword>
<evidence type="ECO:0000313" key="15">
    <source>
        <dbReference type="RefSeq" id="XP_007950270.2"/>
    </source>
</evidence>
<dbReference type="GO" id="GO:0005576">
    <property type="term" value="C:extracellular region"/>
    <property type="evidence" value="ECO:0007669"/>
    <property type="project" value="UniProtKB-SubCell"/>
</dbReference>
<comment type="catalytic activity">
    <reaction evidence="1 13">
        <text>Random hydrolysis of (1-&gt;4)-linkages between N-acetyl-beta-D-glucosamine and D-glucuronate residues in hyaluronate.</text>
        <dbReference type="EC" id="3.2.1.35"/>
    </reaction>
</comment>
<proteinExistence type="inferred from homology"/>
<dbReference type="InterPro" id="IPR017853">
    <property type="entry name" value="GH"/>
</dbReference>